<dbReference type="Proteomes" id="UP000218287">
    <property type="component" value="Chromosome"/>
</dbReference>
<dbReference type="Gene3D" id="3.90.25.10">
    <property type="entry name" value="UDP-galactose 4-epimerase, domain 1"/>
    <property type="match status" value="1"/>
</dbReference>
<keyword evidence="2" id="KW-1185">Reference proteome</keyword>
<dbReference type="EMBL" id="AP018174">
    <property type="protein sequence ID" value="BAY17728.1"/>
    <property type="molecule type" value="Genomic_DNA"/>
</dbReference>
<organism evidence="1 2">
    <name type="scientific">Anabaenopsis circularis NIES-21</name>
    <dbReference type="NCBI Taxonomy" id="1085406"/>
    <lineage>
        <taxon>Bacteria</taxon>
        <taxon>Bacillati</taxon>
        <taxon>Cyanobacteriota</taxon>
        <taxon>Cyanophyceae</taxon>
        <taxon>Nostocales</taxon>
        <taxon>Nodulariaceae</taxon>
        <taxon>Anabaenopsis</taxon>
    </lineage>
</organism>
<gene>
    <name evidence="1" type="ORF">NIES21_35700</name>
</gene>
<name>A0A1Z4GK34_9CYAN</name>
<proteinExistence type="predicted"/>
<dbReference type="AlphaFoldDB" id="A0A1Z4GK34"/>
<evidence type="ECO:0000313" key="2">
    <source>
        <dbReference type="Proteomes" id="UP000218287"/>
    </source>
</evidence>
<protein>
    <submittedName>
        <fullName evidence="1">dTDP-4-dehydrorhamnose reductase</fullName>
    </submittedName>
</protein>
<evidence type="ECO:0000313" key="1">
    <source>
        <dbReference type="EMBL" id="BAY17728.1"/>
    </source>
</evidence>
<accession>A0A1Z4GK34</accession>
<sequence length="72" mass="7745">MANKSAIAWADLARLAAKHAGVSVSNLIALPTQELGLIAPRPIYSVLGSDRGEIMPCLDSAMSRYFEEITKN</sequence>
<reference evidence="1 2" key="1">
    <citation type="submission" date="2017-06" db="EMBL/GenBank/DDBJ databases">
        <title>Genome sequencing of cyanobaciteial culture collection at National Institute for Environmental Studies (NIES).</title>
        <authorList>
            <person name="Hirose Y."/>
            <person name="Shimura Y."/>
            <person name="Fujisawa T."/>
            <person name="Nakamura Y."/>
            <person name="Kawachi M."/>
        </authorList>
    </citation>
    <scope>NUCLEOTIDE SEQUENCE [LARGE SCALE GENOMIC DNA]</scope>
    <source>
        <strain evidence="1 2">NIES-21</strain>
    </source>
</reference>